<gene>
    <name evidence="2" type="primary">85</name>
    <name evidence="2" type="ORF">PBI_IMVUBU_85</name>
</gene>
<dbReference type="EMBL" id="MN813693">
    <property type="protein sequence ID" value="QHB37825.1"/>
    <property type="molecule type" value="Genomic_DNA"/>
</dbReference>
<dbReference type="GeneID" id="60321444"/>
<dbReference type="KEGG" id="vg:60321444"/>
<name>A0A6B9LFX5_9CAUD</name>
<dbReference type="Proteomes" id="UP000464404">
    <property type="component" value="Segment"/>
</dbReference>
<feature type="region of interest" description="Disordered" evidence="1">
    <location>
        <begin position="38"/>
        <end position="59"/>
    </location>
</feature>
<sequence>MMPGLRCGVCEGQADLLALFGEEGDPASLEAIAHWHDDQHAGNGPFDPREPGEGWAGKTTQADTITAAELEVHPGEVVCLDCFLVHRPGVCDR</sequence>
<organism evidence="2 3">
    <name type="scientific">Mycobacterium phage Imvubu</name>
    <dbReference type="NCBI Taxonomy" id="2686233"/>
    <lineage>
        <taxon>Viruses</taxon>
        <taxon>Duplodnaviria</taxon>
        <taxon>Heunggongvirae</taxon>
        <taxon>Uroviricota</taxon>
        <taxon>Caudoviricetes</taxon>
        <taxon>Bclasvirinae</taxon>
        <taxon>Imvubuvirus</taxon>
        <taxon>Imvubuvirus imvubu</taxon>
    </lineage>
</organism>
<dbReference type="RefSeq" id="YP_009950035.1">
    <property type="nucleotide sequence ID" value="NC_051586.1"/>
</dbReference>
<proteinExistence type="predicted"/>
<keyword evidence="3" id="KW-1185">Reference proteome</keyword>
<protein>
    <submittedName>
        <fullName evidence="2">Uncharacterized protein</fullName>
    </submittedName>
</protein>
<evidence type="ECO:0000313" key="2">
    <source>
        <dbReference type="EMBL" id="QHB37825.1"/>
    </source>
</evidence>
<evidence type="ECO:0000313" key="3">
    <source>
        <dbReference type="Proteomes" id="UP000464404"/>
    </source>
</evidence>
<evidence type="ECO:0000256" key="1">
    <source>
        <dbReference type="SAM" id="MobiDB-lite"/>
    </source>
</evidence>
<reference evidence="2 3" key="1">
    <citation type="submission" date="2019-12" db="EMBL/GenBank/DDBJ databases">
        <authorList>
            <person name="Garlena R.A."/>
            <person name="Russell D.A."/>
            <person name="Pope W.H."/>
            <person name="Jacobs-Sera D."/>
            <person name="Hatfull G.F."/>
        </authorList>
    </citation>
    <scope>NUCLEOTIDE SEQUENCE [LARGE SCALE GENOMIC DNA]</scope>
</reference>
<accession>A0A6B9LFX5</accession>